<feature type="domain" description="MRM3-like substrate binding" evidence="5">
    <location>
        <begin position="15"/>
        <end position="98"/>
    </location>
</feature>
<dbReference type="GO" id="GO:0006396">
    <property type="term" value="P:RNA processing"/>
    <property type="evidence" value="ECO:0007669"/>
    <property type="project" value="InterPro"/>
</dbReference>
<dbReference type="Gene3D" id="3.30.1330.30">
    <property type="match status" value="1"/>
</dbReference>
<dbReference type="Pfam" id="PF22435">
    <property type="entry name" value="MRM3-like_sub_bind"/>
    <property type="match status" value="1"/>
</dbReference>
<dbReference type="CDD" id="cd18109">
    <property type="entry name" value="SpoU-like_RNA-MTase"/>
    <property type="match status" value="1"/>
</dbReference>
<proteinExistence type="inferred from homology"/>
<keyword evidence="7" id="KW-1185">Reference proteome</keyword>
<dbReference type="InterPro" id="IPR029026">
    <property type="entry name" value="tRNA_m1G_MTases_N"/>
</dbReference>
<keyword evidence="2 6" id="KW-0489">Methyltransferase</keyword>
<evidence type="ECO:0000256" key="2">
    <source>
        <dbReference type="ARBA" id="ARBA00022603"/>
    </source>
</evidence>
<evidence type="ECO:0000256" key="3">
    <source>
        <dbReference type="ARBA" id="ARBA00022679"/>
    </source>
</evidence>
<evidence type="ECO:0000259" key="4">
    <source>
        <dbReference type="Pfam" id="PF00588"/>
    </source>
</evidence>
<dbReference type="AlphaFoldDB" id="A0A2W7QTF0"/>
<dbReference type="SUPFAM" id="SSF55315">
    <property type="entry name" value="L30e-like"/>
    <property type="match status" value="1"/>
</dbReference>
<dbReference type="Proteomes" id="UP000248882">
    <property type="component" value="Unassembled WGS sequence"/>
</dbReference>
<feature type="domain" description="tRNA/rRNA methyltransferase SpoU type" evidence="4">
    <location>
        <begin position="116"/>
        <end position="250"/>
    </location>
</feature>
<dbReference type="InterPro" id="IPR029064">
    <property type="entry name" value="Ribosomal_eL30-like_sf"/>
</dbReference>
<accession>A0A2W7QTF0</accession>
<dbReference type="InterPro" id="IPR001537">
    <property type="entry name" value="SpoU_MeTrfase"/>
</dbReference>
<gene>
    <name evidence="6" type="ORF">LV85_02067</name>
</gene>
<evidence type="ECO:0000313" key="6">
    <source>
        <dbReference type="EMBL" id="PZX51918.1"/>
    </source>
</evidence>
<evidence type="ECO:0000256" key="1">
    <source>
        <dbReference type="ARBA" id="ARBA00007228"/>
    </source>
</evidence>
<reference evidence="6 7" key="1">
    <citation type="submission" date="2018-06" db="EMBL/GenBank/DDBJ databases">
        <title>Genomic Encyclopedia of Archaeal and Bacterial Type Strains, Phase II (KMG-II): from individual species to whole genera.</title>
        <authorList>
            <person name="Goeker M."/>
        </authorList>
    </citation>
    <scope>NUCLEOTIDE SEQUENCE [LARGE SCALE GENOMIC DNA]</scope>
    <source>
        <strain evidence="6 7">DSM 19830</strain>
    </source>
</reference>
<dbReference type="PANTHER" id="PTHR43191">
    <property type="entry name" value="RRNA METHYLTRANSFERASE 3"/>
    <property type="match status" value="1"/>
</dbReference>
<protein>
    <submittedName>
        <fullName evidence="6">TrmH family RNA methyltransferase</fullName>
    </submittedName>
</protein>
<keyword evidence="3 6" id="KW-0808">Transferase</keyword>
<dbReference type="Pfam" id="PF00588">
    <property type="entry name" value="SpoU_methylase"/>
    <property type="match status" value="1"/>
</dbReference>
<evidence type="ECO:0000259" key="5">
    <source>
        <dbReference type="Pfam" id="PF22435"/>
    </source>
</evidence>
<dbReference type="InterPro" id="IPR029028">
    <property type="entry name" value="Alpha/beta_knot_MTases"/>
</dbReference>
<comment type="similarity">
    <text evidence="1">Belongs to the class IV-like SAM-binding methyltransferase superfamily. RNA methyltransferase TrmH family.</text>
</comment>
<dbReference type="PANTHER" id="PTHR43191:SF2">
    <property type="entry name" value="RRNA METHYLTRANSFERASE 3, MITOCHONDRIAL"/>
    <property type="match status" value="1"/>
</dbReference>
<organism evidence="6 7">
    <name type="scientific">Algoriphagus chordae</name>
    <dbReference type="NCBI Taxonomy" id="237019"/>
    <lineage>
        <taxon>Bacteria</taxon>
        <taxon>Pseudomonadati</taxon>
        <taxon>Bacteroidota</taxon>
        <taxon>Cytophagia</taxon>
        <taxon>Cytophagales</taxon>
        <taxon>Cyclobacteriaceae</taxon>
        <taxon>Algoriphagus</taxon>
    </lineage>
</organism>
<comment type="caution">
    <text evidence="6">The sequence shown here is derived from an EMBL/GenBank/DDBJ whole genome shotgun (WGS) entry which is preliminary data.</text>
</comment>
<dbReference type="InterPro" id="IPR051259">
    <property type="entry name" value="rRNA_Methyltransferase"/>
</dbReference>
<name>A0A2W7QTF0_9BACT</name>
<dbReference type="EMBL" id="QKZT01000008">
    <property type="protein sequence ID" value="PZX51918.1"/>
    <property type="molecule type" value="Genomic_DNA"/>
</dbReference>
<dbReference type="GO" id="GO:0003723">
    <property type="term" value="F:RNA binding"/>
    <property type="evidence" value="ECO:0007669"/>
    <property type="project" value="InterPro"/>
</dbReference>
<dbReference type="GO" id="GO:0008173">
    <property type="term" value="F:RNA methyltransferase activity"/>
    <property type="evidence" value="ECO:0007669"/>
    <property type="project" value="InterPro"/>
</dbReference>
<dbReference type="InterPro" id="IPR053888">
    <property type="entry name" value="MRM3-like_sub_bind"/>
</dbReference>
<dbReference type="GO" id="GO:0032259">
    <property type="term" value="P:methylation"/>
    <property type="evidence" value="ECO:0007669"/>
    <property type="project" value="UniProtKB-KW"/>
</dbReference>
<evidence type="ECO:0000313" key="7">
    <source>
        <dbReference type="Proteomes" id="UP000248882"/>
    </source>
</evidence>
<dbReference type="Gene3D" id="3.40.1280.10">
    <property type="match status" value="1"/>
</dbReference>
<sequence>MNFKMAESIRMLSKNTVKFIKSLHQKKFRNQEQKFFVEGEKSVLEVLNSDFRVELLVTTTSFFDRYSKLINSSDAQVIIATQNQLENLGQYQSNDSALAVVHMKPNSAFDFPENNFVIGLDDVRDPGNLGTIIRIADWYGIKNLVFSSQTADFYNPKVIQSSMGSFTRVKFFYAELDKVFQEWNVPVYGAFLDGENVHEMKQISQGVILMGNESNGISEELAAQVTDKVTIPGFGQAESLNVAIATAILCDNFKRLTIG</sequence>
<dbReference type="SUPFAM" id="SSF75217">
    <property type="entry name" value="alpha/beta knot"/>
    <property type="match status" value="1"/>
</dbReference>